<evidence type="ECO:0000256" key="7">
    <source>
        <dbReference type="ARBA" id="ARBA00022490"/>
    </source>
</evidence>
<keyword evidence="12 16" id="KW-0547">Nucleotide-binding</keyword>
<evidence type="ECO:0000256" key="10">
    <source>
        <dbReference type="ARBA" id="ARBA00022723"/>
    </source>
</evidence>
<dbReference type="AlphaFoldDB" id="A0A0B4S1C4"/>
<dbReference type="GO" id="GO:0004422">
    <property type="term" value="F:hypoxanthine phosphoribosyltransferase activity"/>
    <property type="evidence" value="ECO:0007669"/>
    <property type="project" value="InterPro"/>
</dbReference>
<dbReference type="Proteomes" id="UP001141458">
    <property type="component" value="Unassembled WGS sequence"/>
</dbReference>
<dbReference type="CDD" id="cd06223">
    <property type="entry name" value="PRTases_typeI"/>
    <property type="match status" value="1"/>
</dbReference>
<evidence type="ECO:0000256" key="4">
    <source>
        <dbReference type="ARBA" id="ARBA00004669"/>
    </source>
</evidence>
<evidence type="ECO:0000313" key="18">
    <source>
        <dbReference type="EMBL" id="AIZ36583.1"/>
    </source>
</evidence>
<evidence type="ECO:0000313" key="22">
    <source>
        <dbReference type="Proteomes" id="UP000031386"/>
    </source>
</evidence>
<reference evidence="18 22" key="1">
    <citation type="submission" date="2014-10" db="EMBL/GenBank/DDBJ databases">
        <title>Complete genome sequence of Parvimonas micra KCOM 1535 (= ChDC B708).</title>
        <authorList>
            <person name="Kook J.-K."/>
            <person name="Park S.-N."/>
            <person name="Lim Y.K."/>
            <person name="Roh H."/>
        </authorList>
    </citation>
    <scope>NUCLEOTIDE SEQUENCE [LARGE SCALE GENOMIC DNA]</scope>
    <source>
        <strain evidence="18">KCOM 1535</strain>
        <strain evidence="22">KCOM 1535 / ChDC B708</strain>
    </source>
</reference>
<evidence type="ECO:0000313" key="20">
    <source>
        <dbReference type="EMBL" id="MCZ7406842.1"/>
    </source>
</evidence>
<dbReference type="GO" id="GO:0000166">
    <property type="term" value="F:nucleotide binding"/>
    <property type="evidence" value="ECO:0007669"/>
    <property type="project" value="UniProtKB-KW"/>
</dbReference>
<keyword evidence="13 16" id="KW-0460">Magnesium</keyword>
<keyword evidence="7 16" id="KW-0963">Cytoplasm</keyword>
<dbReference type="KEGG" id="pmic:NW74_04180"/>
<dbReference type="GO" id="GO:0006178">
    <property type="term" value="P:guanine salvage"/>
    <property type="evidence" value="ECO:0007669"/>
    <property type="project" value="TreeGrafter"/>
</dbReference>
<comment type="catalytic activity">
    <reaction evidence="14">
        <text>GMP + diphosphate = guanine + 5-phospho-alpha-D-ribose 1-diphosphate</text>
        <dbReference type="Rhea" id="RHEA:25424"/>
        <dbReference type="ChEBI" id="CHEBI:16235"/>
        <dbReference type="ChEBI" id="CHEBI:33019"/>
        <dbReference type="ChEBI" id="CHEBI:58017"/>
        <dbReference type="ChEBI" id="CHEBI:58115"/>
        <dbReference type="EC" id="2.4.2.8"/>
    </reaction>
    <physiologicalReaction direction="right-to-left" evidence="14">
        <dbReference type="Rhea" id="RHEA:25426"/>
    </physiologicalReaction>
</comment>
<evidence type="ECO:0000259" key="17">
    <source>
        <dbReference type="Pfam" id="PF00156"/>
    </source>
</evidence>
<dbReference type="FunFam" id="3.40.50.2020:FF:000006">
    <property type="entry name" value="Hypoxanthine phosphoribosyltransferase"/>
    <property type="match status" value="1"/>
</dbReference>
<dbReference type="GeneID" id="93385591"/>
<comment type="pathway">
    <text evidence="4 16">Purine metabolism; IMP biosynthesis via salvage pathway; IMP from hypoxanthine: step 1/1.</text>
</comment>
<evidence type="ECO:0000256" key="13">
    <source>
        <dbReference type="ARBA" id="ARBA00022842"/>
    </source>
</evidence>
<comment type="pathway">
    <text evidence="5">Purine metabolism; GMP biosynthesis via salvage pathway; GMP from guanine: step 1/1.</text>
</comment>
<evidence type="ECO:0000256" key="11">
    <source>
        <dbReference type="ARBA" id="ARBA00022726"/>
    </source>
</evidence>
<dbReference type="GO" id="GO:0032264">
    <property type="term" value="P:IMP salvage"/>
    <property type="evidence" value="ECO:0007669"/>
    <property type="project" value="UniProtKB-UniPathway"/>
</dbReference>
<comment type="cofactor">
    <cofactor evidence="1 16">
        <name>Mg(2+)</name>
        <dbReference type="ChEBI" id="CHEBI:18420"/>
    </cofactor>
</comment>
<evidence type="ECO:0000256" key="8">
    <source>
        <dbReference type="ARBA" id="ARBA00022676"/>
    </source>
</evidence>
<dbReference type="Proteomes" id="UP000031386">
    <property type="component" value="Chromosome"/>
</dbReference>
<evidence type="ECO:0000313" key="21">
    <source>
        <dbReference type="EMBL" id="WBB31592.1"/>
    </source>
</evidence>
<dbReference type="NCBIfam" id="TIGR01203">
    <property type="entry name" value="HGPRTase"/>
    <property type="match status" value="1"/>
</dbReference>
<reference evidence="20" key="3">
    <citation type="submission" date="2022-07" db="EMBL/GenBank/DDBJ databases">
        <title>Parvimonas micra travels from the subgingival sulcus of the human oral cavity to the colorectal adenocarcinoma.</title>
        <authorList>
            <person name="Conde-Perez K."/>
            <person name="Buetas E."/>
            <person name="Aja-Macaya P."/>
            <person name="Martin-De Arribas E."/>
            <person name="Iglesias-Corras I."/>
            <person name="Trigo-Tasende N."/>
            <person name="Nasser-Ali M."/>
            <person name="Estevez L.S."/>
            <person name="Rumbo-Feal S."/>
            <person name="Otero-Alen B."/>
            <person name="Noguera J.F."/>
            <person name="Concha A."/>
            <person name="Pardinas-Lopez S."/>
            <person name="Carda-Dieguez M."/>
            <person name="Gomez-Randulfe I."/>
            <person name="Martinez-Lago N."/>
            <person name="Ladra S."/>
            <person name="Aparicio L.A."/>
            <person name="Bou G."/>
            <person name="Mira A."/>
            <person name="Vallejo J.A."/>
            <person name="Poza M."/>
        </authorList>
    </citation>
    <scope>NUCLEOTIDE SEQUENCE</scope>
    <source>
        <strain evidence="21">PM102KC-G-1</strain>
        <strain evidence="20">PM79KC-AC-4</strain>
    </source>
</reference>
<name>A0A0B4S1C4_9FIRM</name>
<dbReference type="RefSeq" id="WP_004833313.1">
    <property type="nucleotide sequence ID" value="NZ_BHYQ01000003.1"/>
</dbReference>
<dbReference type="GO" id="GO:0052657">
    <property type="term" value="F:guanine phosphoribosyltransferase activity"/>
    <property type="evidence" value="ECO:0007669"/>
    <property type="project" value="UniProtKB-ARBA"/>
</dbReference>
<keyword evidence="22" id="KW-1185">Reference proteome</keyword>
<dbReference type="EMBL" id="JABZRE010000005">
    <property type="protein sequence ID" value="MBF1306653.1"/>
    <property type="molecule type" value="Genomic_DNA"/>
</dbReference>
<evidence type="ECO:0000313" key="19">
    <source>
        <dbReference type="EMBL" id="MBF1306653.1"/>
    </source>
</evidence>
<organism evidence="18 22">
    <name type="scientific">Parvimonas micra</name>
    <dbReference type="NCBI Taxonomy" id="33033"/>
    <lineage>
        <taxon>Bacteria</taxon>
        <taxon>Bacillati</taxon>
        <taxon>Bacillota</taxon>
        <taxon>Tissierellia</taxon>
        <taxon>Tissierellales</taxon>
        <taxon>Peptoniphilaceae</taxon>
        <taxon>Parvimonas</taxon>
    </lineage>
</organism>
<keyword evidence="8 16" id="KW-0328">Glycosyltransferase</keyword>
<evidence type="ECO:0000256" key="3">
    <source>
        <dbReference type="ARBA" id="ARBA00004496"/>
    </source>
</evidence>
<dbReference type="Proteomes" id="UP001210690">
    <property type="component" value="Chromosome"/>
</dbReference>
<dbReference type="InterPro" id="IPR000836">
    <property type="entry name" value="PRTase_dom"/>
</dbReference>
<dbReference type="EMBL" id="JANDZV010000001">
    <property type="protein sequence ID" value="MCZ7406842.1"/>
    <property type="molecule type" value="Genomic_DNA"/>
</dbReference>
<protein>
    <recommendedName>
        <fullName evidence="16">Hypoxanthine phosphoribosyltransferase</fullName>
        <ecNumber evidence="16">2.4.2.8</ecNumber>
    </recommendedName>
</protein>
<dbReference type="GO" id="GO:0032263">
    <property type="term" value="P:GMP salvage"/>
    <property type="evidence" value="ECO:0007669"/>
    <property type="project" value="TreeGrafter"/>
</dbReference>
<dbReference type="GO" id="GO:0005829">
    <property type="term" value="C:cytosol"/>
    <property type="evidence" value="ECO:0007669"/>
    <property type="project" value="TreeGrafter"/>
</dbReference>
<dbReference type="GO" id="GO:0000287">
    <property type="term" value="F:magnesium ion binding"/>
    <property type="evidence" value="ECO:0007669"/>
    <property type="project" value="TreeGrafter"/>
</dbReference>
<keyword evidence="11 16" id="KW-0660">Purine salvage</keyword>
<dbReference type="InterPro" id="IPR050408">
    <property type="entry name" value="HGPRT"/>
</dbReference>
<evidence type="ECO:0000256" key="14">
    <source>
        <dbReference type="ARBA" id="ARBA00048811"/>
    </source>
</evidence>
<comment type="similarity">
    <text evidence="6 16">Belongs to the purine/pyrimidine phosphoribosyltransferase family.</text>
</comment>
<dbReference type="Proteomes" id="UP000758611">
    <property type="component" value="Unassembled WGS sequence"/>
</dbReference>
<dbReference type="PANTHER" id="PTHR43340">
    <property type="entry name" value="HYPOXANTHINE-GUANINE PHOSPHORIBOSYLTRANSFERASE"/>
    <property type="match status" value="1"/>
</dbReference>
<dbReference type="InterPro" id="IPR029057">
    <property type="entry name" value="PRTase-like"/>
</dbReference>
<dbReference type="STRING" id="33033.NW74_04180"/>
<dbReference type="Gene3D" id="3.40.50.2020">
    <property type="match status" value="1"/>
</dbReference>
<dbReference type="Pfam" id="PF00156">
    <property type="entry name" value="Pribosyltran"/>
    <property type="match status" value="1"/>
</dbReference>
<reference evidence="19" key="2">
    <citation type="submission" date="2020-04" db="EMBL/GenBank/DDBJ databases">
        <title>Deep metagenomics examines the oral microbiome during advanced dental caries in children, revealing novel taxa and co-occurrences with host molecules.</title>
        <authorList>
            <person name="Baker J.L."/>
            <person name="Morton J.T."/>
            <person name="Dinis M."/>
            <person name="Alvarez R."/>
            <person name="Tran N.C."/>
            <person name="Knight R."/>
            <person name="Edlund A."/>
        </authorList>
    </citation>
    <scope>NUCLEOTIDE SEQUENCE</scope>
    <source>
        <strain evidence="19">JCVI_23_bin.11</strain>
    </source>
</reference>
<evidence type="ECO:0000256" key="2">
    <source>
        <dbReference type="ARBA" id="ARBA00002049"/>
    </source>
</evidence>
<evidence type="ECO:0000256" key="5">
    <source>
        <dbReference type="ARBA" id="ARBA00004676"/>
    </source>
</evidence>
<evidence type="ECO:0000256" key="16">
    <source>
        <dbReference type="RuleBase" id="RU364099"/>
    </source>
</evidence>
<feature type="domain" description="Phosphoribosyltransferase" evidence="17">
    <location>
        <begin position="12"/>
        <end position="158"/>
    </location>
</feature>
<dbReference type="GO" id="GO:0006166">
    <property type="term" value="P:purine ribonucleoside salvage"/>
    <property type="evidence" value="ECO:0007669"/>
    <property type="project" value="UniProtKB-KW"/>
</dbReference>
<dbReference type="PANTHER" id="PTHR43340:SF1">
    <property type="entry name" value="HYPOXANTHINE PHOSPHORIBOSYLTRANSFERASE"/>
    <property type="match status" value="1"/>
</dbReference>
<accession>A0A0B4S1C4</accession>
<evidence type="ECO:0000256" key="9">
    <source>
        <dbReference type="ARBA" id="ARBA00022679"/>
    </source>
</evidence>
<dbReference type="SUPFAM" id="SSF53271">
    <property type="entry name" value="PRTase-like"/>
    <property type="match status" value="1"/>
</dbReference>
<evidence type="ECO:0000256" key="6">
    <source>
        <dbReference type="ARBA" id="ARBA00008391"/>
    </source>
</evidence>
<dbReference type="GO" id="GO:0046100">
    <property type="term" value="P:hypoxanthine metabolic process"/>
    <property type="evidence" value="ECO:0007669"/>
    <property type="project" value="TreeGrafter"/>
</dbReference>
<comment type="catalytic activity">
    <reaction evidence="15">
        <text>IMP + diphosphate = hypoxanthine + 5-phospho-alpha-D-ribose 1-diphosphate</text>
        <dbReference type="Rhea" id="RHEA:17973"/>
        <dbReference type="ChEBI" id="CHEBI:17368"/>
        <dbReference type="ChEBI" id="CHEBI:33019"/>
        <dbReference type="ChEBI" id="CHEBI:58017"/>
        <dbReference type="ChEBI" id="CHEBI:58053"/>
        <dbReference type="EC" id="2.4.2.8"/>
    </reaction>
    <physiologicalReaction direction="right-to-left" evidence="15">
        <dbReference type="Rhea" id="RHEA:17975"/>
    </physiologicalReaction>
</comment>
<sequence length="173" mass="19936">MNKREVTRFTREEIANKVKELGKQISKDYTGKELVAIGLLRGSFVFLADLVREIDNPIVVDFITTSSYEHSEISTGTVNILSDLRENIEGKDVLIVDDIMDSGNTLKNIREYILTKNPNSVKTCVMLDKPCRREVDIVPDYFGFEIEDWFIVGYGLNYGNKYRNIPYIFSYED</sequence>
<comment type="function">
    <text evidence="2">Purine salvage pathway enzyme that catalyzes the transfer of the ribosyl-5-phosphate group from 5-phospho-alpha-D-ribose 1-diphosphate (PRPP) to the N9 position of the 6-oxopurines hypoxanthine and guanine to form the corresponding ribonucleotides IMP (inosine 5'-monophosphate) and GMP (guanosine 5'-monophosphate), with the release of PPi.</text>
</comment>
<dbReference type="OrthoDB" id="9802824at2"/>
<gene>
    <name evidence="19" type="primary">hpt</name>
    <name evidence="19" type="ORF">HXM94_02510</name>
    <name evidence="21" type="ORF">NM222_03680</name>
    <name evidence="20" type="ORF">NND69_00460</name>
    <name evidence="18" type="ORF">NW74_04180</name>
</gene>
<evidence type="ECO:0000256" key="1">
    <source>
        <dbReference type="ARBA" id="ARBA00001946"/>
    </source>
</evidence>
<dbReference type="InterPro" id="IPR005904">
    <property type="entry name" value="Hxn_phspho_trans"/>
</dbReference>
<keyword evidence="9 16" id="KW-0808">Transferase</keyword>
<dbReference type="EMBL" id="CP009761">
    <property type="protein sequence ID" value="AIZ36583.1"/>
    <property type="molecule type" value="Genomic_DNA"/>
</dbReference>
<comment type="subcellular location">
    <subcellularLocation>
        <location evidence="3 16">Cytoplasm</location>
    </subcellularLocation>
</comment>
<evidence type="ECO:0000256" key="15">
    <source>
        <dbReference type="ARBA" id="ARBA00049402"/>
    </source>
</evidence>
<proteinExistence type="inferred from homology"/>
<keyword evidence="10 16" id="KW-0479">Metal-binding</keyword>
<evidence type="ECO:0000256" key="12">
    <source>
        <dbReference type="ARBA" id="ARBA00022741"/>
    </source>
</evidence>
<dbReference type="UniPathway" id="UPA00591">
    <property type="reaction ID" value="UER00648"/>
</dbReference>
<dbReference type="EC" id="2.4.2.8" evidence="16"/>
<dbReference type="EMBL" id="CP101412">
    <property type="protein sequence ID" value="WBB31592.1"/>
    <property type="molecule type" value="Genomic_DNA"/>
</dbReference>